<feature type="binding site" evidence="9">
    <location>
        <position position="18"/>
    </location>
    <ligand>
        <name>Zn(2+)</name>
        <dbReference type="ChEBI" id="CHEBI:29105"/>
    </ligand>
</feature>
<dbReference type="GO" id="GO:0000139">
    <property type="term" value="C:Golgi membrane"/>
    <property type="evidence" value="ECO:0007669"/>
    <property type="project" value="UniProtKB-SubCell"/>
</dbReference>
<keyword evidence="13" id="KW-1185">Reference proteome</keyword>
<evidence type="ECO:0000256" key="10">
    <source>
        <dbReference type="SAM" id="MobiDB-lite"/>
    </source>
</evidence>
<keyword evidence="9" id="KW-0479">Metal-binding</keyword>
<dbReference type="InterPro" id="IPR007583">
    <property type="entry name" value="GRASP55_65"/>
</dbReference>
<dbReference type="Gene3D" id="2.30.42.10">
    <property type="match status" value="2"/>
</dbReference>
<evidence type="ECO:0000313" key="13">
    <source>
        <dbReference type="Proteomes" id="UP001557470"/>
    </source>
</evidence>
<dbReference type="FunFam" id="2.30.42.10:FF:000026">
    <property type="entry name" value="Golgi reassembly stacking protein 2"/>
    <property type="match status" value="1"/>
</dbReference>
<reference evidence="12 13" key="1">
    <citation type="submission" date="2024-06" db="EMBL/GenBank/DDBJ databases">
        <authorList>
            <person name="Pan Q."/>
            <person name="Wen M."/>
            <person name="Jouanno E."/>
            <person name="Zahm M."/>
            <person name="Klopp C."/>
            <person name="Cabau C."/>
            <person name="Louis A."/>
            <person name="Berthelot C."/>
            <person name="Parey E."/>
            <person name="Roest Crollius H."/>
            <person name="Montfort J."/>
            <person name="Robinson-Rechavi M."/>
            <person name="Bouchez O."/>
            <person name="Lampietro C."/>
            <person name="Lopez Roques C."/>
            <person name="Donnadieu C."/>
            <person name="Postlethwait J."/>
            <person name="Bobe J."/>
            <person name="Verreycken H."/>
            <person name="Guiguen Y."/>
        </authorList>
    </citation>
    <scope>NUCLEOTIDE SEQUENCE [LARGE SCALE GENOMIC DNA]</scope>
    <source>
        <strain evidence="12">Up_M1</strain>
        <tissue evidence="12">Testis</tissue>
    </source>
</reference>
<protein>
    <recommendedName>
        <fullName evidence="11">PDZ GRASP-type domain-containing protein</fullName>
    </recommendedName>
</protein>
<evidence type="ECO:0000256" key="4">
    <source>
        <dbReference type="ARBA" id="ARBA00022707"/>
    </source>
</evidence>
<evidence type="ECO:0000256" key="6">
    <source>
        <dbReference type="ARBA" id="ARBA00023034"/>
    </source>
</evidence>
<feature type="binding site" evidence="9">
    <location>
        <position position="20"/>
    </location>
    <ligand>
        <name>Zn(2+)</name>
        <dbReference type="ChEBI" id="CHEBI:29105"/>
    </ligand>
</feature>
<dbReference type="FunFam" id="2.30.42.10:FF:000056">
    <property type="entry name" value="Golgi reassembly-stacking protein 2 isoform 1"/>
    <property type="match status" value="1"/>
</dbReference>
<accession>A0ABD0W5S2</accession>
<evidence type="ECO:0000256" key="1">
    <source>
        <dbReference type="ARBA" id="ARBA00004394"/>
    </source>
</evidence>
<comment type="caution">
    <text evidence="12">The sequence shown here is derived from an EMBL/GenBank/DDBJ whole genome shotgun (WGS) entry which is preliminary data.</text>
</comment>
<dbReference type="SUPFAM" id="SSF50156">
    <property type="entry name" value="PDZ domain-like"/>
    <property type="match status" value="2"/>
</dbReference>
<comment type="similarity">
    <text evidence="2">Belongs to the GORASP family.</text>
</comment>
<feature type="binding site" evidence="9">
    <location>
        <position position="103"/>
    </location>
    <ligand>
        <name>Zn(2+)</name>
        <dbReference type="ChEBI" id="CHEBI:29105"/>
    </ligand>
</feature>
<feature type="compositionally biased region" description="Low complexity" evidence="10">
    <location>
        <begin position="362"/>
        <end position="378"/>
    </location>
</feature>
<feature type="region of interest" description="Disordered" evidence="10">
    <location>
        <begin position="486"/>
        <end position="531"/>
    </location>
</feature>
<feature type="compositionally biased region" description="Basic and acidic residues" evidence="10">
    <location>
        <begin position="503"/>
        <end position="524"/>
    </location>
</feature>
<proteinExistence type="inferred from homology"/>
<feature type="region of interest" description="Disordered" evidence="10">
    <location>
        <begin position="403"/>
        <end position="447"/>
    </location>
</feature>
<evidence type="ECO:0000256" key="5">
    <source>
        <dbReference type="ARBA" id="ARBA00022737"/>
    </source>
</evidence>
<dbReference type="PANTHER" id="PTHR12893:SF2">
    <property type="entry name" value="GOLGI REASSEMBLY-STACKING PROTEIN 1"/>
    <property type="match status" value="1"/>
</dbReference>
<dbReference type="PANTHER" id="PTHR12893">
    <property type="entry name" value="GOLGI REASSEMBLY STACKING PROTEIN GRASP"/>
    <property type="match status" value="1"/>
</dbReference>
<dbReference type="Proteomes" id="UP001557470">
    <property type="component" value="Unassembled WGS sequence"/>
</dbReference>
<keyword evidence="3" id="KW-0597">Phosphoprotein</keyword>
<evidence type="ECO:0000259" key="11">
    <source>
        <dbReference type="PROSITE" id="PS51865"/>
    </source>
</evidence>
<feature type="region of interest" description="Disordered" evidence="10">
    <location>
        <begin position="1"/>
        <end position="21"/>
    </location>
</feature>
<dbReference type="InterPro" id="IPR036034">
    <property type="entry name" value="PDZ_sf"/>
</dbReference>
<keyword evidence="7" id="KW-0472">Membrane</keyword>
<dbReference type="PROSITE" id="PS51865">
    <property type="entry name" value="PDZ_GRASP"/>
    <property type="match status" value="2"/>
</dbReference>
<dbReference type="AlphaFoldDB" id="A0ABD0W5S2"/>
<keyword evidence="4" id="KW-0519">Myristate</keyword>
<name>A0ABD0W5S2_UMBPY</name>
<evidence type="ECO:0000313" key="12">
    <source>
        <dbReference type="EMBL" id="KAL0966559.1"/>
    </source>
</evidence>
<sequence>MGLSQSTGASDVGTDGYHVHGVQENSPAEKAGLEPFFDFILYLGEHRLNQENDMLKDLLKVNVEKAVRMQVYSTKTMQLREVDVVPSNMWGGQGLLGASVKFCSYQGANENVWHVLDVDVNSPAALAGLQAHSDFIVGADQVLQDSEDFFSLIEAHEGKPLKLLIYNTETDACREVVVTPNGAWGGAGSLGCGIGYGYLHRIPARHDLTRTDEMTAFPSLPEEDAKSERPTNGYQEVSLKVGQRVGEEAKDMDQFTLQSEDRPLPPPIQRVMDPGFSDSEVAMTTEPSNDMVDMLDLSVSSIDMTGTSLAVNEEKDIGNISGIEELSDCELSEKPWFQMKTENIEEPQKSLSMQATMDLASALSSSITSSDTPTESPILTPESELPTLLQSASVIKRAESQDLLSEADGSPDIVVDAPITPPPAAEASLSAPDVTYSSPPQDHLQPEPLADLLLQSQVSDRLMGDYSTQLEAALGGALPEAVAEPDVISSLEQLSMEPSEPPAVEHHHDHHNGCYDHQHDHKVSNQEVPEE</sequence>
<dbReference type="InterPro" id="IPR024958">
    <property type="entry name" value="GRASP_PDZ"/>
</dbReference>
<keyword evidence="8" id="KW-0449">Lipoprotein</keyword>
<evidence type="ECO:0000256" key="2">
    <source>
        <dbReference type="ARBA" id="ARBA00007144"/>
    </source>
</evidence>
<feature type="region of interest" description="Disordered" evidence="10">
    <location>
        <begin position="362"/>
        <end position="382"/>
    </location>
</feature>
<dbReference type="EMBL" id="JAGEUA010000009">
    <property type="protein sequence ID" value="KAL0966559.1"/>
    <property type="molecule type" value="Genomic_DNA"/>
</dbReference>
<keyword evidence="5" id="KW-0677">Repeat</keyword>
<keyword evidence="9" id="KW-0862">Zinc</keyword>
<evidence type="ECO:0000256" key="7">
    <source>
        <dbReference type="ARBA" id="ARBA00023136"/>
    </source>
</evidence>
<organism evidence="12 13">
    <name type="scientific">Umbra pygmaea</name>
    <name type="common">Eastern mudminnow</name>
    <dbReference type="NCBI Taxonomy" id="75934"/>
    <lineage>
        <taxon>Eukaryota</taxon>
        <taxon>Metazoa</taxon>
        <taxon>Chordata</taxon>
        <taxon>Craniata</taxon>
        <taxon>Vertebrata</taxon>
        <taxon>Euteleostomi</taxon>
        <taxon>Actinopterygii</taxon>
        <taxon>Neopterygii</taxon>
        <taxon>Teleostei</taxon>
        <taxon>Protacanthopterygii</taxon>
        <taxon>Esociformes</taxon>
        <taxon>Umbridae</taxon>
        <taxon>Umbra</taxon>
    </lineage>
</organism>
<evidence type="ECO:0000256" key="8">
    <source>
        <dbReference type="ARBA" id="ARBA00023288"/>
    </source>
</evidence>
<feature type="domain" description="PDZ GRASP-type" evidence="11">
    <location>
        <begin position="15"/>
        <end position="105"/>
    </location>
</feature>
<gene>
    <name evidence="12" type="ORF">UPYG_G00296790</name>
</gene>
<comment type="subcellular location">
    <subcellularLocation>
        <location evidence="1">Golgi apparatus membrane</location>
    </subcellularLocation>
</comment>
<dbReference type="Pfam" id="PF04495">
    <property type="entry name" value="GRASP55_65"/>
    <property type="match status" value="1"/>
</dbReference>
<evidence type="ECO:0000256" key="9">
    <source>
        <dbReference type="PIRSR" id="PIRSR607583-1"/>
    </source>
</evidence>
<keyword evidence="6" id="KW-0333">Golgi apparatus</keyword>
<evidence type="ECO:0000256" key="3">
    <source>
        <dbReference type="ARBA" id="ARBA00022553"/>
    </source>
</evidence>
<feature type="domain" description="PDZ GRASP-type" evidence="11">
    <location>
        <begin position="111"/>
        <end position="199"/>
    </location>
</feature>